<feature type="domain" description="HTH lacI-type" evidence="4">
    <location>
        <begin position="4"/>
        <end position="61"/>
    </location>
</feature>
<protein>
    <submittedName>
        <fullName evidence="5">LacI family transcriptional regulator</fullName>
    </submittedName>
    <submittedName>
        <fullName evidence="6">Substrate-binding domain-containing protein</fullName>
    </submittedName>
</protein>
<dbReference type="EMBL" id="CP140154">
    <property type="protein sequence ID" value="WQG89916.1"/>
    <property type="molecule type" value="Genomic_DNA"/>
</dbReference>
<dbReference type="Gene3D" id="1.10.260.40">
    <property type="entry name" value="lambda repressor-like DNA-binding domains"/>
    <property type="match status" value="1"/>
</dbReference>
<dbReference type="InterPro" id="IPR028082">
    <property type="entry name" value="Peripla_BP_I"/>
</dbReference>
<proteinExistence type="predicted"/>
<dbReference type="EMBL" id="FPIZ01000024">
    <property type="protein sequence ID" value="SFW84368.1"/>
    <property type="molecule type" value="Genomic_DNA"/>
</dbReference>
<dbReference type="SUPFAM" id="SSF53822">
    <property type="entry name" value="Periplasmic binding protein-like I"/>
    <property type="match status" value="1"/>
</dbReference>
<dbReference type="InterPro" id="IPR010982">
    <property type="entry name" value="Lambda_DNA-bd_dom_sf"/>
</dbReference>
<reference evidence="6 8" key="2">
    <citation type="submission" date="2023-11" db="EMBL/GenBank/DDBJ databases">
        <title>MicrobeMod: A computational toolkit for identifying prokaryotic methylation and restriction-modification with nanopore sequencing.</title>
        <authorList>
            <person name="Crits-Christoph A."/>
            <person name="Kang S.C."/>
            <person name="Lee H."/>
            <person name="Ostrov N."/>
        </authorList>
    </citation>
    <scope>NUCLEOTIDE SEQUENCE [LARGE SCALE GENOMIC DNA]</scope>
    <source>
        <strain evidence="6 8">ATCC 23090</strain>
    </source>
</reference>
<dbReference type="SMART" id="SM00354">
    <property type="entry name" value="HTH_LACI"/>
    <property type="match status" value="1"/>
</dbReference>
<dbReference type="Proteomes" id="UP001326715">
    <property type="component" value="Chromosome"/>
</dbReference>
<dbReference type="Pfam" id="PF13377">
    <property type="entry name" value="Peripla_BP_3"/>
    <property type="match status" value="1"/>
</dbReference>
<dbReference type="OrthoDB" id="9803256at2"/>
<dbReference type="STRING" id="1004.SAMN05661012_05531"/>
<dbReference type="CDD" id="cd19977">
    <property type="entry name" value="PBP1_EndR-like"/>
    <property type="match status" value="1"/>
</dbReference>
<evidence type="ECO:0000313" key="7">
    <source>
        <dbReference type="Proteomes" id="UP000183788"/>
    </source>
</evidence>
<evidence type="ECO:0000256" key="2">
    <source>
        <dbReference type="ARBA" id="ARBA00023125"/>
    </source>
</evidence>
<dbReference type="Proteomes" id="UP000183788">
    <property type="component" value="Unassembled WGS sequence"/>
</dbReference>
<evidence type="ECO:0000313" key="6">
    <source>
        <dbReference type="EMBL" id="WQG89916.1"/>
    </source>
</evidence>
<dbReference type="AlphaFoldDB" id="A0A1K1SIX1"/>
<dbReference type="Pfam" id="PF00356">
    <property type="entry name" value="LacI"/>
    <property type="match status" value="1"/>
</dbReference>
<dbReference type="GO" id="GO:0000976">
    <property type="term" value="F:transcription cis-regulatory region binding"/>
    <property type="evidence" value="ECO:0007669"/>
    <property type="project" value="TreeGrafter"/>
</dbReference>
<evidence type="ECO:0000256" key="1">
    <source>
        <dbReference type="ARBA" id="ARBA00023015"/>
    </source>
</evidence>
<dbReference type="CDD" id="cd01392">
    <property type="entry name" value="HTH_LacI"/>
    <property type="match status" value="1"/>
</dbReference>
<dbReference type="InterPro" id="IPR046335">
    <property type="entry name" value="LacI/GalR-like_sensor"/>
</dbReference>
<dbReference type="PANTHER" id="PTHR30146">
    <property type="entry name" value="LACI-RELATED TRANSCRIPTIONAL REPRESSOR"/>
    <property type="match status" value="1"/>
</dbReference>
<keyword evidence="1" id="KW-0805">Transcription regulation</keyword>
<dbReference type="InterPro" id="IPR000843">
    <property type="entry name" value="HTH_LacI"/>
</dbReference>
<evidence type="ECO:0000313" key="8">
    <source>
        <dbReference type="Proteomes" id="UP001326715"/>
    </source>
</evidence>
<sequence>MKKLRIKDIADGLKISKTAVSFILNGKAEEKRISEELVERVEKYIQEVGYRPSPIARGLRTGKSHIIALMVESISDPFFATIARLIENEAYKEGYRIIYCSTDNDTEKTKELINVMKDRNVDGYIISPPPGVEKEVNELIKAGMPVVMFDRYLPKVKTDYVVIDNEPSAENATKYLIKQGYSNIGLITFSSSLTQMKGRLKGYRNALKEEGLKPYVLEIDFTPEEKVMVQSVRDFLVANPKLDAILFGAIQAGSCGLKAMTQLKLKVPEDLAVISFDDHDIFELFSTPVTAIAQPIEKIAHKVIGLLLDRLDTEPVSAEPREVVLKTKMIVRGSSLAKKGKKYLESK</sequence>
<dbReference type="SUPFAM" id="SSF47413">
    <property type="entry name" value="lambda repressor-like DNA-binding domains"/>
    <property type="match status" value="1"/>
</dbReference>
<name>A0A1K1SIX1_9BACT</name>
<evidence type="ECO:0000259" key="4">
    <source>
        <dbReference type="PROSITE" id="PS50932"/>
    </source>
</evidence>
<gene>
    <name evidence="5" type="ORF">SAMN05661012_05531</name>
    <name evidence="6" type="ORF">SR876_00280</name>
</gene>
<dbReference type="PANTHER" id="PTHR30146:SF109">
    <property type="entry name" value="HTH-TYPE TRANSCRIPTIONAL REGULATOR GALS"/>
    <property type="match status" value="1"/>
</dbReference>
<keyword evidence="8" id="KW-1185">Reference proteome</keyword>
<organism evidence="5 7">
    <name type="scientific">Chitinophaga sancti</name>
    <dbReference type="NCBI Taxonomy" id="1004"/>
    <lineage>
        <taxon>Bacteria</taxon>
        <taxon>Pseudomonadati</taxon>
        <taxon>Bacteroidota</taxon>
        <taxon>Chitinophagia</taxon>
        <taxon>Chitinophagales</taxon>
        <taxon>Chitinophagaceae</taxon>
        <taxon>Chitinophaga</taxon>
    </lineage>
</organism>
<accession>A0A1K1SIX1</accession>
<keyword evidence="2" id="KW-0238">DNA-binding</keyword>
<dbReference type="RefSeq" id="WP_072364666.1">
    <property type="nucleotide sequence ID" value="NZ_CP139972.1"/>
</dbReference>
<keyword evidence="3" id="KW-0804">Transcription</keyword>
<dbReference type="PROSITE" id="PS50932">
    <property type="entry name" value="HTH_LACI_2"/>
    <property type="match status" value="1"/>
</dbReference>
<dbReference type="GO" id="GO:0003700">
    <property type="term" value="F:DNA-binding transcription factor activity"/>
    <property type="evidence" value="ECO:0007669"/>
    <property type="project" value="TreeGrafter"/>
</dbReference>
<reference evidence="5 7" key="1">
    <citation type="submission" date="2016-11" db="EMBL/GenBank/DDBJ databases">
        <authorList>
            <person name="Jaros S."/>
            <person name="Januszkiewicz K."/>
            <person name="Wedrychowicz H."/>
        </authorList>
    </citation>
    <scope>NUCLEOTIDE SEQUENCE [LARGE SCALE GENOMIC DNA]</scope>
    <source>
        <strain evidence="5 7">DSM 784</strain>
    </source>
</reference>
<evidence type="ECO:0000313" key="5">
    <source>
        <dbReference type="EMBL" id="SFW84368.1"/>
    </source>
</evidence>
<evidence type="ECO:0000256" key="3">
    <source>
        <dbReference type="ARBA" id="ARBA00023163"/>
    </source>
</evidence>
<dbReference type="Gene3D" id="3.40.50.2300">
    <property type="match status" value="2"/>
</dbReference>